<feature type="compositionally biased region" description="Basic and acidic residues" evidence="1">
    <location>
        <begin position="72"/>
        <end position="107"/>
    </location>
</feature>
<evidence type="ECO:0000256" key="2">
    <source>
        <dbReference type="SAM" id="SignalP"/>
    </source>
</evidence>
<evidence type="ECO:0008006" key="5">
    <source>
        <dbReference type="Google" id="ProtNLM"/>
    </source>
</evidence>
<feature type="region of interest" description="Disordered" evidence="1">
    <location>
        <begin position="65"/>
        <end position="107"/>
    </location>
</feature>
<keyword evidence="4" id="KW-1185">Reference proteome</keyword>
<comment type="caution">
    <text evidence="3">The sequence shown here is derived from an EMBL/GenBank/DDBJ whole genome shotgun (WGS) entry which is preliminary data.</text>
</comment>
<dbReference type="AlphaFoldDB" id="K6Y6D2"/>
<accession>K6Y6D2</accession>
<evidence type="ECO:0000313" key="3">
    <source>
        <dbReference type="EMBL" id="GAC19531.1"/>
    </source>
</evidence>
<protein>
    <recommendedName>
        <fullName evidence="5">Pentapeptide MXKDX repeat protein</fullName>
    </recommendedName>
</protein>
<dbReference type="eggNOG" id="ENOG5033G9J">
    <property type="taxonomic scope" value="Bacteria"/>
</dbReference>
<feature type="signal peptide" evidence="2">
    <location>
        <begin position="1"/>
        <end position="28"/>
    </location>
</feature>
<feature type="region of interest" description="Disordered" evidence="1">
    <location>
        <begin position="28"/>
        <end position="49"/>
    </location>
</feature>
<dbReference type="Proteomes" id="UP000006327">
    <property type="component" value="Unassembled WGS sequence"/>
</dbReference>
<sequence>MKTNLIKTISKIALVLIPTLTLSMTASAHDPKLHAKKPEKADCSKMDHSKMDMKDPVAMAMMKKCMKQAEASSDKMDGKMDHSKMMDDKMDDKDMKKDMKKDEHDNH</sequence>
<evidence type="ECO:0000256" key="1">
    <source>
        <dbReference type="SAM" id="MobiDB-lite"/>
    </source>
</evidence>
<dbReference type="OrthoDB" id="6228841at2"/>
<organism evidence="3 4">
    <name type="scientific">Paraglaciecola arctica BSs20135</name>
    <dbReference type="NCBI Taxonomy" id="493475"/>
    <lineage>
        <taxon>Bacteria</taxon>
        <taxon>Pseudomonadati</taxon>
        <taxon>Pseudomonadota</taxon>
        <taxon>Gammaproteobacteria</taxon>
        <taxon>Alteromonadales</taxon>
        <taxon>Alteromonadaceae</taxon>
        <taxon>Paraglaciecola</taxon>
    </lineage>
</organism>
<gene>
    <name evidence="3" type="ORF">GARC_2565</name>
</gene>
<dbReference type="RefSeq" id="WP_007620444.1">
    <property type="nucleotide sequence ID" value="NZ_BAEO01000031.1"/>
</dbReference>
<name>K6Y6D2_9ALTE</name>
<proteinExistence type="predicted"/>
<feature type="compositionally biased region" description="Basic and acidic residues" evidence="1">
    <location>
        <begin position="29"/>
        <end position="49"/>
    </location>
</feature>
<feature type="chain" id="PRO_5003899802" description="Pentapeptide MXKDX repeat protein" evidence="2">
    <location>
        <begin position="29"/>
        <end position="107"/>
    </location>
</feature>
<reference evidence="3 4" key="1">
    <citation type="journal article" date="2017" name="Antonie Van Leeuwenhoek">
        <title>Rhizobium rhizosphaerae sp. nov., a novel species isolated from rice rhizosphere.</title>
        <authorList>
            <person name="Zhao J.J."/>
            <person name="Zhang J."/>
            <person name="Zhang R.J."/>
            <person name="Zhang C.W."/>
            <person name="Yin H.Q."/>
            <person name="Zhang X.X."/>
        </authorList>
    </citation>
    <scope>NUCLEOTIDE SEQUENCE [LARGE SCALE GENOMIC DNA]</scope>
    <source>
        <strain evidence="3 4">BSs20135</strain>
    </source>
</reference>
<dbReference type="EMBL" id="BAEO01000031">
    <property type="protein sequence ID" value="GAC19531.1"/>
    <property type="molecule type" value="Genomic_DNA"/>
</dbReference>
<keyword evidence="2" id="KW-0732">Signal</keyword>
<evidence type="ECO:0000313" key="4">
    <source>
        <dbReference type="Proteomes" id="UP000006327"/>
    </source>
</evidence>
<dbReference type="STRING" id="493475.GARC_2565"/>